<feature type="compositionally biased region" description="Low complexity" evidence="1">
    <location>
        <begin position="285"/>
        <end position="296"/>
    </location>
</feature>
<feature type="compositionally biased region" description="Low complexity" evidence="1">
    <location>
        <begin position="727"/>
        <end position="771"/>
    </location>
</feature>
<feature type="compositionally biased region" description="Low complexity" evidence="1">
    <location>
        <begin position="456"/>
        <end position="468"/>
    </location>
</feature>
<dbReference type="OrthoDB" id="2384350at2759"/>
<feature type="compositionally biased region" description="Polar residues" evidence="1">
    <location>
        <begin position="567"/>
        <end position="584"/>
    </location>
</feature>
<dbReference type="RefSeq" id="XP_012186064.1">
    <property type="nucleotide sequence ID" value="XM_012330674.1"/>
</dbReference>
<dbReference type="GO" id="GO:0000278">
    <property type="term" value="P:mitotic cell cycle"/>
    <property type="evidence" value="ECO:0007669"/>
    <property type="project" value="TreeGrafter"/>
</dbReference>
<feature type="compositionally biased region" description="Low complexity" evidence="1">
    <location>
        <begin position="648"/>
        <end position="661"/>
    </location>
</feature>
<dbReference type="eggNOG" id="ENOG502S7AG">
    <property type="taxonomic scope" value="Eukaryota"/>
</dbReference>
<feature type="compositionally biased region" description="Polar residues" evidence="1">
    <location>
        <begin position="98"/>
        <end position="110"/>
    </location>
</feature>
<evidence type="ECO:0000256" key="1">
    <source>
        <dbReference type="SAM" id="MobiDB-lite"/>
    </source>
</evidence>
<evidence type="ECO:0000313" key="3">
    <source>
        <dbReference type="EMBL" id="GAC92477.1"/>
    </source>
</evidence>
<dbReference type="InterPro" id="IPR001357">
    <property type="entry name" value="BRCT_dom"/>
</dbReference>
<feature type="region of interest" description="Disordered" evidence="1">
    <location>
        <begin position="126"/>
        <end position="175"/>
    </location>
</feature>
<name>R9NVQ0_PSEHS</name>
<feature type="compositionally biased region" description="Basic and acidic residues" evidence="1">
    <location>
        <begin position="784"/>
        <end position="793"/>
    </location>
</feature>
<dbReference type="HOGENOM" id="CLU_007975_0_0_1"/>
<feature type="compositionally biased region" description="Low complexity" evidence="1">
    <location>
        <begin position="489"/>
        <end position="505"/>
    </location>
</feature>
<feature type="region of interest" description="Disordered" evidence="1">
    <location>
        <begin position="89"/>
        <end position="110"/>
    </location>
</feature>
<dbReference type="Gene3D" id="3.40.50.10190">
    <property type="entry name" value="BRCT domain"/>
    <property type="match status" value="1"/>
</dbReference>
<dbReference type="PANTHER" id="PTHR14625">
    <property type="entry name" value="MICROCEPHALIN"/>
    <property type="match status" value="1"/>
</dbReference>
<organism evidence="3 4">
    <name type="scientific">Pseudozyma hubeiensis (strain SY62)</name>
    <name type="common">Yeast</name>
    <dbReference type="NCBI Taxonomy" id="1305764"/>
    <lineage>
        <taxon>Eukaryota</taxon>
        <taxon>Fungi</taxon>
        <taxon>Dikarya</taxon>
        <taxon>Basidiomycota</taxon>
        <taxon>Ustilaginomycotina</taxon>
        <taxon>Ustilaginomycetes</taxon>
        <taxon>Ustilaginales</taxon>
        <taxon>Ustilaginaceae</taxon>
        <taxon>Pseudozyma</taxon>
    </lineage>
</organism>
<dbReference type="Proteomes" id="UP000014071">
    <property type="component" value="Unassembled WGS sequence"/>
</dbReference>
<feature type="region of interest" description="Disordered" evidence="1">
    <location>
        <begin position="1030"/>
        <end position="1049"/>
    </location>
</feature>
<sequence>MTAVPLCITMRIRTAMRMRQILLAGTNANIRGVYGSWQHRRRLSHHQRNGSIIDPGHRIYSLSSPRIVRGFARNTLYLLPFLFDMSTTSPQKRRATAMRSSSMLNQPMRQTRSMARISDLNHFTELSSSSRLVEQRHPPSSSSSHPRNESPRKARASQAAELESFDPDTPDTSLAACMESPVKGRFDDFEFELETSNPEIPNRRRRIAPPRQSSPSDDVGLPRSKTSTKIDRSSAPSDNTLMTSRKENSPKAPSETFRPSASPIKPVAALPQASRLHGPTPSLRTSSNTTAPSSNTLESTISSRASSAKPLHGSASDIKPVGSSRDSSHRLVFGSSGVKSDAAIKRNPFIDDADANSLAMLGEPRHSPVKRFQAKSEFIISSPDRPDRKPINLLELKPSPGKAQRGIFRHNSAQDDEDDDDDDWDEGSNTVDEIRLVKGPAPKRDEAVNRKDQLPSSSGSTASASSSSNTKKHFMPRSTTSLDVKHTLSSETSDALASLEASLARLKAKTRSPPSSGSTAVGIQKKQDSVATAETAQKRELGTARPFGMTSSRTMNFRTAKSIAGGSDSSFSGRSNAADQSSDSGGFKRPSGRISALAKSRETSSDLRSVNNPSLASSKSMMSFGAPRLPDFSGLAGKSASRPPVSGSRTSSLEIASSSLSRAEEDAAQEEEVARLAEAKRQAEIKAAKRRSMSSLSSGMPPPQAVHRRESENARSSTAAAAVTNKPSATRSASASSSSSSGAASSSAATTAAPSRPPTEAELAEARQAAKAARRRSLYTFVPTKREDGDADRSTGNVSSNLLAIGSATDGSEGDASTSAPKKQRFLRGLTVLVDVRDQDGEDASACWIDMLKNAGAKVMVRFGERKLTHIVYKSGRPSTLHSYRALVDPKPHVVGIGWVVACLEQGQKADEKPYLVEVAKQAIFAQSDRQPFRSGYPDEDVPLVNVDMVVIVFAWVQGWDRAPRKTSSLPTRLRLARYTVNSVLDKGVLPTQREGASFASCSQEEMQISNTKGRRLTVTSMLGHRLPNNVLRASQSATESSFRPSSLV</sequence>
<dbReference type="CDD" id="cd17716">
    <property type="entry name" value="BRCT_microcephalin_rpt1"/>
    <property type="match status" value="1"/>
</dbReference>
<dbReference type="SUPFAM" id="SSF52113">
    <property type="entry name" value="BRCT domain"/>
    <property type="match status" value="1"/>
</dbReference>
<reference evidence="4" key="1">
    <citation type="journal article" date="2013" name="Genome Announc.">
        <title>Draft genome sequence of the basidiomycetous yeast-like fungus Pseudozyma hubeiensis SY62, which produces an abundant amount of the biosurfactant mannosylerythritol lipids.</title>
        <authorList>
            <person name="Konishi M."/>
            <person name="Hatada Y."/>
            <person name="Horiuchi J."/>
        </authorList>
    </citation>
    <scope>NUCLEOTIDE SEQUENCE [LARGE SCALE GENOMIC DNA]</scope>
    <source>
        <strain evidence="4">SY62</strain>
    </source>
</reference>
<feature type="compositionally biased region" description="Polar residues" evidence="1">
    <location>
        <begin position="234"/>
        <end position="243"/>
    </location>
</feature>
<dbReference type="STRING" id="1305764.R9NVQ0"/>
<dbReference type="PROSITE" id="PS50172">
    <property type="entry name" value="BRCT"/>
    <property type="match status" value="1"/>
</dbReference>
<dbReference type="PANTHER" id="PTHR14625:SF3">
    <property type="entry name" value="MICROCEPHALIN"/>
    <property type="match status" value="1"/>
</dbReference>
<feature type="compositionally biased region" description="Basic and acidic residues" evidence="1">
    <location>
        <begin position="672"/>
        <end position="687"/>
    </location>
</feature>
<dbReference type="GeneID" id="24105343"/>
<dbReference type="AlphaFoldDB" id="R9NVQ0"/>
<feature type="region of interest" description="Disordered" evidence="1">
    <location>
        <begin position="361"/>
        <end position="798"/>
    </location>
</feature>
<accession>R9NVQ0</accession>
<feature type="compositionally biased region" description="Polar residues" evidence="1">
    <location>
        <begin position="549"/>
        <end position="559"/>
    </location>
</feature>
<evidence type="ECO:0000259" key="2">
    <source>
        <dbReference type="PROSITE" id="PS50172"/>
    </source>
</evidence>
<keyword evidence="4" id="KW-1185">Reference proteome</keyword>
<feature type="region of interest" description="Disordered" evidence="1">
    <location>
        <begin position="194"/>
        <end position="346"/>
    </location>
</feature>
<dbReference type="InterPro" id="IPR036420">
    <property type="entry name" value="BRCT_dom_sf"/>
</dbReference>
<protein>
    <recommendedName>
        <fullName evidence="2">BRCT domain-containing protein</fullName>
    </recommendedName>
</protein>
<feature type="compositionally biased region" description="Polar residues" evidence="1">
    <location>
        <begin position="1032"/>
        <end position="1049"/>
    </location>
</feature>
<feature type="compositionally biased region" description="Polar residues" evidence="1">
    <location>
        <begin position="512"/>
        <end position="521"/>
    </location>
</feature>
<dbReference type="InterPro" id="IPR022047">
    <property type="entry name" value="Microcephalin-like"/>
</dbReference>
<proteinExistence type="predicted"/>
<feature type="compositionally biased region" description="Polar residues" evidence="1">
    <location>
        <begin position="606"/>
        <end position="621"/>
    </location>
</feature>
<feature type="compositionally biased region" description="Acidic residues" evidence="1">
    <location>
        <begin position="414"/>
        <end position="426"/>
    </location>
</feature>
<evidence type="ECO:0000313" key="4">
    <source>
        <dbReference type="Proteomes" id="UP000014071"/>
    </source>
</evidence>
<dbReference type="EMBL" id="DF238764">
    <property type="protein sequence ID" value="GAC92477.1"/>
    <property type="molecule type" value="Genomic_DNA"/>
</dbReference>
<feature type="domain" description="BRCT" evidence="2">
    <location>
        <begin position="822"/>
        <end position="917"/>
    </location>
</feature>
<feature type="compositionally biased region" description="Polar residues" evidence="1">
    <location>
        <begin position="297"/>
        <end position="306"/>
    </location>
</feature>
<gene>
    <name evidence="3" type="ORF">PHSY_000030</name>
</gene>
<feature type="compositionally biased region" description="Basic and acidic residues" evidence="1">
    <location>
        <begin position="432"/>
        <end position="453"/>
    </location>
</feature>